<feature type="domain" description="Svf1-like N-terminal" evidence="4">
    <location>
        <begin position="75"/>
        <end position="270"/>
    </location>
</feature>
<feature type="domain" description="Svf1-like C-terminal" evidence="5">
    <location>
        <begin position="273"/>
        <end position="417"/>
    </location>
</feature>
<evidence type="ECO:0000313" key="6">
    <source>
        <dbReference type="EMBL" id="KAL3234924.1"/>
    </source>
</evidence>
<accession>A0ABR4P073</accession>
<protein>
    <recommendedName>
        <fullName evidence="8">SVF1-like protein</fullName>
    </recommendedName>
</protein>
<evidence type="ECO:0000259" key="5">
    <source>
        <dbReference type="Pfam" id="PF17187"/>
    </source>
</evidence>
<gene>
    <name evidence="6" type="ORF">RNJ44_02712</name>
</gene>
<comment type="subcellular location">
    <subcellularLocation>
        <location evidence="1">Cytoplasm</location>
    </subcellularLocation>
</comment>
<keyword evidence="3" id="KW-0963">Cytoplasm</keyword>
<sequence>MFDKKESKTKFAHVREVQVKDPILNDQKNHGRNSDSFTIISDVSQLEWFFNGEGAKKKKGSGLLRAVKQTVETKVETQTLYFADTKTKKCGFVQLLYSSVLGGLYKGFQLNFKVFSCVEEEIKCDVWESFKLEDVTTFDALKFVSKNVTFEFEDVEFRDDVFDKFAVLHITVNVADSNNNVKDLALKLDIDLYPGYMINPDGCNYFLDKAVSESKIHQHESTKMIRHVFIPKGQASGKISYKRLDETSGKYVDFDIALKKTPVVYVDAVQGLQPNKAASRWNFCWFQSENHSTLTMEFTTTPEHGSKTMTVWSTSDGGHGLNFIGSSLEKNKVTFTKTKTDKENGWKYPVGIKFPAGYQEDHLRLINRYDVLGELPGVVKSVAQNIAHIKPYIYQYCQESEYKGEKGISIIESTFIS</sequence>
<dbReference type="InterPro" id="IPR013931">
    <property type="entry name" value="Svf1-like_N"/>
</dbReference>
<keyword evidence="7" id="KW-1185">Reference proteome</keyword>
<evidence type="ECO:0000256" key="1">
    <source>
        <dbReference type="ARBA" id="ARBA00004496"/>
    </source>
</evidence>
<dbReference type="PANTHER" id="PTHR47107:SF1">
    <property type="entry name" value="CERAMIDE-BINDING PROTEIN SVF1-RELATED"/>
    <property type="match status" value="1"/>
</dbReference>
<evidence type="ECO:0000259" key="4">
    <source>
        <dbReference type="Pfam" id="PF08622"/>
    </source>
</evidence>
<comment type="similarity">
    <text evidence="2">Belongs to the SVF1 family.</text>
</comment>
<dbReference type="Proteomes" id="UP001623330">
    <property type="component" value="Unassembled WGS sequence"/>
</dbReference>
<evidence type="ECO:0008006" key="8">
    <source>
        <dbReference type="Google" id="ProtNLM"/>
    </source>
</evidence>
<reference evidence="6 7" key="1">
    <citation type="submission" date="2024-05" db="EMBL/GenBank/DDBJ databases">
        <title>Long read based assembly of the Candida bracarensis genome reveals expanded adhesin content.</title>
        <authorList>
            <person name="Marcet-Houben M."/>
            <person name="Ksiezopolska E."/>
            <person name="Gabaldon T."/>
        </authorList>
    </citation>
    <scope>NUCLEOTIDE SEQUENCE [LARGE SCALE GENOMIC DNA]</scope>
    <source>
        <strain evidence="6 7">CBM6</strain>
    </source>
</reference>
<dbReference type="InterPro" id="IPR033394">
    <property type="entry name" value="Svf1-like_C"/>
</dbReference>
<evidence type="ECO:0000313" key="7">
    <source>
        <dbReference type="Proteomes" id="UP001623330"/>
    </source>
</evidence>
<evidence type="ECO:0000256" key="2">
    <source>
        <dbReference type="ARBA" id="ARBA00009069"/>
    </source>
</evidence>
<dbReference type="Pfam" id="PF17187">
    <property type="entry name" value="Svf1_C"/>
    <property type="match status" value="1"/>
</dbReference>
<dbReference type="InterPro" id="IPR051385">
    <property type="entry name" value="Ceramide-binding_SVF1"/>
</dbReference>
<dbReference type="PANTHER" id="PTHR47107">
    <property type="entry name" value="SVF1-LIKE PROTEIN YDR222W-RELATED"/>
    <property type="match status" value="1"/>
</dbReference>
<comment type="caution">
    <text evidence="6">The sequence shown here is derived from an EMBL/GenBank/DDBJ whole genome shotgun (WGS) entry which is preliminary data.</text>
</comment>
<name>A0ABR4P073_9SACH</name>
<proteinExistence type="inferred from homology"/>
<organism evidence="6 7">
    <name type="scientific">Nakaseomyces bracarensis</name>
    <dbReference type="NCBI Taxonomy" id="273131"/>
    <lineage>
        <taxon>Eukaryota</taxon>
        <taxon>Fungi</taxon>
        <taxon>Dikarya</taxon>
        <taxon>Ascomycota</taxon>
        <taxon>Saccharomycotina</taxon>
        <taxon>Saccharomycetes</taxon>
        <taxon>Saccharomycetales</taxon>
        <taxon>Saccharomycetaceae</taxon>
        <taxon>Nakaseomyces</taxon>
    </lineage>
</organism>
<dbReference type="Pfam" id="PF08622">
    <property type="entry name" value="Svf1"/>
    <property type="match status" value="1"/>
</dbReference>
<dbReference type="EMBL" id="JBEVYD010000002">
    <property type="protein sequence ID" value="KAL3234924.1"/>
    <property type="molecule type" value="Genomic_DNA"/>
</dbReference>
<evidence type="ECO:0000256" key="3">
    <source>
        <dbReference type="ARBA" id="ARBA00022490"/>
    </source>
</evidence>